<reference evidence="2 3" key="2">
    <citation type="journal article" date="2017" name="Nature">
        <title>The Apostasia genome and the evolution of orchids.</title>
        <authorList>
            <person name="Zhang G.Q."/>
            <person name="Liu K.W."/>
            <person name="Li Z."/>
            <person name="Lohaus R."/>
            <person name="Hsiao Y.Y."/>
            <person name="Niu S.C."/>
            <person name="Wang J.Y."/>
            <person name="Lin Y.C."/>
            <person name="Xu Q."/>
            <person name="Chen L.J."/>
            <person name="Yoshida K."/>
            <person name="Fujiwara S."/>
            <person name="Wang Z.W."/>
            <person name="Zhang Y.Q."/>
            <person name="Mitsuda N."/>
            <person name="Wang M."/>
            <person name="Liu G.H."/>
            <person name="Pecoraro L."/>
            <person name="Huang H.X."/>
            <person name="Xiao X.J."/>
            <person name="Lin M."/>
            <person name="Wu X.Y."/>
            <person name="Wu W.L."/>
            <person name="Chen Y.Y."/>
            <person name="Chang S.B."/>
            <person name="Sakamoto S."/>
            <person name="Ohme-Takagi M."/>
            <person name="Yagi M."/>
            <person name="Zeng S.J."/>
            <person name="Shen C.Y."/>
            <person name="Yeh C.M."/>
            <person name="Luo Y.B."/>
            <person name="Tsai W.C."/>
            <person name="Van de Peer Y."/>
            <person name="Liu Z.J."/>
        </authorList>
    </citation>
    <scope>NUCLEOTIDE SEQUENCE [LARGE SCALE GENOMIC DNA]</scope>
    <source>
        <tissue evidence="2">The whole plant</tissue>
    </source>
</reference>
<evidence type="ECO:0000256" key="1">
    <source>
        <dbReference type="ARBA" id="ARBA00006974"/>
    </source>
</evidence>
<keyword evidence="3" id="KW-1185">Reference proteome</keyword>
<dbReference type="PANTHER" id="PTHR31374">
    <property type="entry name" value="AUXIN-INDUCED PROTEIN-LIKE-RELATED"/>
    <property type="match status" value="1"/>
</dbReference>
<comment type="similarity">
    <text evidence="1">Belongs to the ARG7 family.</text>
</comment>
<dbReference type="PANTHER" id="PTHR31374:SF7">
    <property type="entry name" value="SAUR-LIKE AUXIN-RESPONSIVE PROTEIN FAMILY"/>
    <property type="match status" value="1"/>
</dbReference>
<proteinExistence type="inferred from homology"/>
<dbReference type="Pfam" id="PF02519">
    <property type="entry name" value="Auxin_inducible"/>
    <property type="match status" value="1"/>
</dbReference>
<reference evidence="2 3" key="1">
    <citation type="journal article" date="2016" name="Sci. Rep.">
        <title>The Dendrobium catenatum Lindl. genome sequence provides insights into polysaccharide synthase, floral development and adaptive evolution.</title>
        <authorList>
            <person name="Zhang G.Q."/>
            <person name="Xu Q."/>
            <person name="Bian C."/>
            <person name="Tsai W.C."/>
            <person name="Yeh C.M."/>
            <person name="Liu K.W."/>
            <person name="Yoshida K."/>
            <person name="Zhang L.S."/>
            <person name="Chang S.B."/>
            <person name="Chen F."/>
            <person name="Shi Y."/>
            <person name="Su Y.Y."/>
            <person name="Zhang Y.Q."/>
            <person name="Chen L.J."/>
            <person name="Yin Y."/>
            <person name="Lin M."/>
            <person name="Huang H."/>
            <person name="Deng H."/>
            <person name="Wang Z.W."/>
            <person name="Zhu S.L."/>
            <person name="Zhao X."/>
            <person name="Deng C."/>
            <person name="Niu S.C."/>
            <person name="Huang J."/>
            <person name="Wang M."/>
            <person name="Liu G.H."/>
            <person name="Yang H.J."/>
            <person name="Xiao X.J."/>
            <person name="Hsiao Y.Y."/>
            <person name="Wu W.L."/>
            <person name="Chen Y.Y."/>
            <person name="Mitsuda N."/>
            <person name="Ohme-Takagi M."/>
            <person name="Luo Y.B."/>
            <person name="Van de Peer Y."/>
            <person name="Liu Z.J."/>
        </authorList>
    </citation>
    <scope>NUCLEOTIDE SEQUENCE [LARGE SCALE GENOMIC DNA]</scope>
    <source>
        <tissue evidence="2">The whole plant</tissue>
    </source>
</reference>
<evidence type="ECO:0000313" key="2">
    <source>
        <dbReference type="EMBL" id="PKU83793.1"/>
    </source>
</evidence>
<dbReference type="GO" id="GO:0009733">
    <property type="term" value="P:response to auxin"/>
    <property type="evidence" value="ECO:0007669"/>
    <property type="project" value="InterPro"/>
</dbReference>
<dbReference type="InterPro" id="IPR003676">
    <property type="entry name" value="SAUR_fam"/>
</dbReference>
<gene>
    <name evidence="2" type="primary">ARG7</name>
    <name evidence="2" type="ORF">MA16_Dca010886</name>
</gene>
<dbReference type="AlphaFoldDB" id="A0A2I0X7A0"/>
<evidence type="ECO:0000313" key="3">
    <source>
        <dbReference type="Proteomes" id="UP000233837"/>
    </source>
</evidence>
<name>A0A2I0X7A0_9ASPA</name>
<dbReference type="Proteomes" id="UP000233837">
    <property type="component" value="Unassembled WGS sequence"/>
</dbReference>
<sequence length="159" mass="18335">MDSVKASNKITDVVRLQQILKKWKKFAITQKSNSKKSISLLKKTFSFSDSSSVLNCYVPKGYLALCVGIEMKRFVIPMEYLRHKAFEVLLQEAEEEFGFQNEGVLRIPCEVSMFEDVLKMVDKKNKVGFRHCFSETDLSQVCFHQNECVGECYLELLLS</sequence>
<organism evidence="2 3">
    <name type="scientific">Dendrobium catenatum</name>
    <dbReference type="NCBI Taxonomy" id="906689"/>
    <lineage>
        <taxon>Eukaryota</taxon>
        <taxon>Viridiplantae</taxon>
        <taxon>Streptophyta</taxon>
        <taxon>Embryophyta</taxon>
        <taxon>Tracheophyta</taxon>
        <taxon>Spermatophyta</taxon>
        <taxon>Magnoliopsida</taxon>
        <taxon>Liliopsida</taxon>
        <taxon>Asparagales</taxon>
        <taxon>Orchidaceae</taxon>
        <taxon>Epidendroideae</taxon>
        <taxon>Malaxideae</taxon>
        <taxon>Dendrobiinae</taxon>
        <taxon>Dendrobium</taxon>
    </lineage>
</organism>
<accession>A0A2I0X7A0</accession>
<protein>
    <submittedName>
        <fullName evidence="2">Indole-3-acetic acid-induced protein ARG7</fullName>
    </submittedName>
</protein>
<dbReference type="EMBL" id="KZ502082">
    <property type="protein sequence ID" value="PKU83793.1"/>
    <property type="molecule type" value="Genomic_DNA"/>
</dbReference>